<organism evidence="1 2">
    <name type="scientific">Pediococcus pentosaceus</name>
    <dbReference type="NCBI Taxonomy" id="1255"/>
    <lineage>
        <taxon>Bacteria</taxon>
        <taxon>Bacillati</taxon>
        <taxon>Bacillota</taxon>
        <taxon>Bacilli</taxon>
        <taxon>Lactobacillales</taxon>
        <taxon>Lactobacillaceae</taxon>
        <taxon>Pediococcus</taxon>
    </lineage>
</organism>
<reference evidence="1 2" key="1">
    <citation type="submission" date="2017-05" db="EMBL/GenBank/DDBJ databases">
        <title>Genome sequence of Pediococcus pentosaceus strain SRCM100892.</title>
        <authorList>
            <person name="Cho S.H."/>
        </authorList>
    </citation>
    <scope>NUCLEOTIDE SEQUENCE [LARGE SCALE GENOMIC DNA]</scope>
    <source>
        <strain evidence="1 2">SRCM100892</strain>
        <plasmid evidence="2">Plasmid ppc892-4</plasmid>
    </source>
</reference>
<dbReference type="AlphaFoldDB" id="A0A1Y0VRM1"/>
<name>A0A1Y0VRM1_PEDPE</name>
<protein>
    <submittedName>
        <fullName evidence="1">Uncharacterized protein</fullName>
    </submittedName>
</protein>
<proteinExistence type="predicted"/>
<geneLocation type="plasmid" evidence="2">
    <name>ppc892-4</name>
</geneLocation>
<dbReference type="EMBL" id="CP021475">
    <property type="protein sequence ID" value="ARW20820.1"/>
    <property type="molecule type" value="Genomic_DNA"/>
</dbReference>
<evidence type="ECO:0000313" key="1">
    <source>
        <dbReference type="EMBL" id="ARW20820.1"/>
    </source>
</evidence>
<evidence type="ECO:0000313" key="2">
    <source>
        <dbReference type="Proteomes" id="UP000196118"/>
    </source>
</evidence>
<gene>
    <name evidence="1" type="ORF">S100892_02285</name>
</gene>
<keyword evidence="1" id="KW-0614">Plasmid</keyword>
<dbReference type="Proteomes" id="UP000196118">
    <property type="component" value="Plasmid pPC892-4"/>
</dbReference>
<accession>A0A1Y0VRM1</accession>
<sequence>MKKRRKVDEHGYLEVPLKEKLNTKYQLEVNFDHKLTEEKYYKIKYVYSGKIMRKATVPNNFKLFKKVAGKISPDSSLSNVVEPEFDQQIEFTYSEQPVAVFFVTPPHNPAYNH</sequence>